<gene>
    <name evidence="2" type="ORF">AJ80_04671</name>
</gene>
<evidence type="ECO:0000313" key="2">
    <source>
        <dbReference type="EMBL" id="PGH17848.1"/>
    </source>
</evidence>
<dbReference type="SUPFAM" id="SSF51735">
    <property type="entry name" value="NAD(P)-binding Rossmann-fold domains"/>
    <property type="match status" value="1"/>
</dbReference>
<dbReference type="InterPro" id="IPR001509">
    <property type="entry name" value="Epimerase_deHydtase"/>
</dbReference>
<dbReference type="OrthoDB" id="10262413at2759"/>
<dbReference type="GO" id="GO:0004029">
    <property type="term" value="F:aldehyde dehydrogenase (NAD+) activity"/>
    <property type="evidence" value="ECO:0007669"/>
    <property type="project" value="TreeGrafter"/>
</dbReference>
<feature type="domain" description="NAD-dependent epimerase/dehydratase" evidence="1">
    <location>
        <begin position="5"/>
        <end position="239"/>
    </location>
</feature>
<organism evidence="2 3">
    <name type="scientific">Polytolypa hystricis (strain UAMH7299)</name>
    <dbReference type="NCBI Taxonomy" id="1447883"/>
    <lineage>
        <taxon>Eukaryota</taxon>
        <taxon>Fungi</taxon>
        <taxon>Dikarya</taxon>
        <taxon>Ascomycota</taxon>
        <taxon>Pezizomycotina</taxon>
        <taxon>Eurotiomycetes</taxon>
        <taxon>Eurotiomycetidae</taxon>
        <taxon>Onygenales</taxon>
        <taxon>Onygenales incertae sedis</taxon>
        <taxon>Polytolypa</taxon>
    </lineage>
</organism>
<name>A0A2B7YAA1_POLH7</name>
<dbReference type="InterPro" id="IPR036291">
    <property type="entry name" value="NAD(P)-bd_dom_sf"/>
</dbReference>
<accession>A0A2B7YAA1</accession>
<protein>
    <recommendedName>
        <fullName evidence="1">NAD-dependent epimerase/dehydratase domain-containing protein</fullName>
    </recommendedName>
</protein>
<dbReference type="InterPro" id="IPR051783">
    <property type="entry name" value="NAD(P)-dependent_oxidoreduct"/>
</dbReference>
<comment type="caution">
    <text evidence="2">The sequence shown here is derived from an EMBL/GenBank/DDBJ whole genome shotgun (WGS) entry which is preliminary data.</text>
</comment>
<evidence type="ECO:0000259" key="1">
    <source>
        <dbReference type="Pfam" id="PF01370"/>
    </source>
</evidence>
<sequence>MEYNILITGGSGYLGGTLLSRLKNADLPKYHKLYALVRTASQAEAVTQYSAEPLSFSIYDEAAVRDSIVRNRINVVFSLVDAYSSRSQKSFIRALAELKKATGQDVHFIHTSGAKAFSNHAAAPTDRPLYDNDPSLYKLQKSQQVPFPALQQLVDANNEIIDLSEFLGVRSYIFCPCMVYGKGEGFGNTVSIQPVAIVRVAKATGRVQNLNRSDRSSWPVCHVTDNAMLYVAILRKILSSENPAHGRNGYYLASSGQVAWKDVYSSIAAALFKRGLVEDSGIHPADDVVLETMAAALSSPKYMVAPQLSGECSFTARRGLEIGWKPVFPPEHILDVLDEEVELILSNDVDKA</sequence>
<dbReference type="GO" id="GO:0005737">
    <property type="term" value="C:cytoplasm"/>
    <property type="evidence" value="ECO:0007669"/>
    <property type="project" value="TreeGrafter"/>
</dbReference>
<dbReference type="PANTHER" id="PTHR48079">
    <property type="entry name" value="PROTEIN YEEZ"/>
    <property type="match status" value="1"/>
</dbReference>
<dbReference type="Gene3D" id="3.40.50.720">
    <property type="entry name" value="NAD(P)-binding Rossmann-like Domain"/>
    <property type="match status" value="1"/>
</dbReference>
<dbReference type="PANTHER" id="PTHR48079:SF6">
    <property type="entry name" value="NAD(P)-BINDING DOMAIN-CONTAINING PROTEIN-RELATED"/>
    <property type="match status" value="1"/>
</dbReference>
<dbReference type="Pfam" id="PF01370">
    <property type="entry name" value="Epimerase"/>
    <property type="match status" value="1"/>
</dbReference>
<dbReference type="EMBL" id="PDNA01000061">
    <property type="protein sequence ID" value="PGH17848.1"/>
    <property type="molecule type" value="Genomic_DNA"/>
</dbReference>
<dbReference type="AlphaFoldDB" id="A0A2B7YAA1"/>
<dbReference type="Proteomes" id="UP000224634">
    <property type="component" value="Unassembled WGS sequence"/>
</dbReference>
<keyword evidence="3" id="KW-1185">Reference proteome</keyword>
<reference evidence="2 3" key="1">
    <citation type="submission" date="2017-10" db="EMBL/GenBank/DDBJ databases">
        <title>Comparative genomics in systemic dimorphic fungi from Ajellomycetaceae.</title>
        <authorList>
            <person name="Munoz J.F."/>
            <person name="Mcewen J.G."/>
            <person name="Clay O.K."/>
            <person name="Cuomo C.A."/>
        </authorList>
    </citation>
    <scope>NUCLEOTIDE SEQUENCE [LARGE SCALE GENOMIC DNA]</scope>
    <source>
        <strain evidence="2 3">UAMH7299</strain>
    </source>
</reference>
<evidence type="ECO:0000313" key="3">
    <source>
        <dbReference type="Proteomes" id="UP000224634"/>
    </source>
</evidence>
<dbReference type="STRING" id="1447883.A0A2B7YAA1"/>
<proteinExistence type="predicted"/>